<evidence type="ECO:0000313" key="3">
    <source>
        <dbReference type="EMBL" id="PNU00018.1"/>
    </source>
</evidence>
<dbReference type="InterPro" id="IPR020568">
    <property type="entry name" value="Ribosomal_Su5_D2-typ_SF"/>
</dbReference>
<dbReference type="RefSeq" id="WP_103081074.1">
    <property type="nucleotide sequence ID" value="NZ_CP021850.1"/>
</dbReference>
<proteinExistence type="inferred from homology"/>
<protein>
    <submittedName>
        <fullName evidence="3">Magnesium chelatase</fullName>
    </submittedName>
</protein>
<organism evidence="3 4">
    <name type="scientific">Clostridium thermosuccinogenes</name>
    <dbReference type="NCBI Taxonomy" id="84032"/>
    <lineage>
        <taxon>Bacteria</taxon>
        <taxon>Bacillati</taxon>
        <taxon>Bacillota</taxon>
        <taxon>Clostridia</taxon>
        <taxon>Eubacteriales</taxon>
        <taxon>Clostridiaceae</taxon>
        <taxon>Clostridium</taxon>
    </lineage>
</organism>
<dbReference type="GO" id="GO:0005524">
    <property type="term" value="F:ATP binding"/>
    <property type="evidence" value="ECO:0007669"/>
    <property type="project" value="InterPro"/>
</dbReference>
<sequence length="511" mass="56264">MLAKINSCGLTGIDGYIVKVETDISNGIPAFDIVGLGDAAVRESKERVRAAIKNTGFEFPARRITINLSPANFRKEGSSYDLSIALGILSATEQISVCDLDRYMFIGELSLDGEIKPVTGILSMALAARDEGIEFLVLPKENANEAAVVKELKVLPAKHLSEVINHLKGKALIERYIIDIDSIFNNRHVYDLDFADVKGQENVKRALEVAASGAHNCLMIGSPGSGKSMIAKRLPSILPSMTFEEALEVTKVYSIAGLLPPNTSLITTRPFRSPHHTISDISLIGGGKTPRPGEISLAHYGVLFLDELPEFSRDALEVLRQPLEDGYVTISRINSSLTYPAKTTLICAANPCKCGNLLDISKQCTCTPRQIHQYLGKLSGPLLDRIDIQIEVASVKYSDLESSTEGEKSSAIRERVNRTRKIQLERYKGLNIFSNSQLQPAMLNKFCKLDSEGKALLRNAFDKLGLSARAHGRILKVARTIADMDESEDIKARHLAEAIQYRSLDRMFRNH</sequence>
<dbReference type="InterPro" id="IPR000523">
    <property type="entry name" value="Mg_chelatse_chII-like_cat_dom"/>
</dbReference>
<dbReference type="KEGG" id="cthd:CDO33_09005"/>
<dbReference type="InterPro" id="IPR014721">
    <property type="entry name" value="Ribsml_uS5_D2-typ_fold_subgr"/>
</dbReference>
<evidence type="ECO:0000313" key="4">
    <source>
        <dbReference type="Proteomes" id="UP000236151"/>
    </source>
</evidence>
<dbReference type="Pfam" id="PF01078">
    <property type="entry name" value="Mg_chelatase"/>
    <property type="match status" value="1"/>
</dbReference>
<dbReference type="InterPro" id="IPR027417">
    <property type="entry name" value="P-loop_NTPase"/>
</dbReference>
<dbReference type="PANTHER" id="PTHR32039">
    <property type="entry name" value="MAGNESIUM-CHELATASE SUBUNIT CHLI"/>
    <property type="match status" value="1"/>
</dbReference>
<gene>
    <name evidence="3" type="ORF">CDQ84_07305</name>
</gene>
<dbReference type="InterPro" id="IPR003593">
    <property type="entry name" value="AAA+_ATPase"/>
</dbReference>
<dbReference type="AlphaFoldDB" id="A0A2K2FGW0"/>
<dbReference type="OrthoDB" id="9813147at2"/>
<dbReference type="EMBL" id="NIOJ01000014">
    <property type="protein sequence ID" value="PNU00018.1"/>
    <property type="molecule type" value="Genomic_DNA"/>
</dbReference>
<evidence type="ECO:0000256" key="1">
    <source>
        <dbReference type="ARBA" id="ARBA00006354"/>
    </source>
</evidence>
<dbReference type="PANTHER" id="PTHR32039:SF7">
    <property type="entry name" value="COMPETENCE PROTEIN COMM"/>
    <property type="match status" value="1"/>
</dbReference>
<dbReference type="InterPro" id="IPR004482">
    <property type="entry name" value="Mg_chelat-rel"/>
</dbReference>
<feature type="domain" description="AAA+ ATPase" evidence="2">
    <location>
        <begin position="213"/>
        <end position="396"/>
    </location>
</feature>
<dbReference type="Proteomes" id="UP000236151">
    <property type="component" value="Unassembled WGS sequence"/>
</dbReference>
<comment type="caution">
    <text evidence="3">The sequence shown here is derived from an EMBL/GenBank/DDBJ whole genome shotgun (WGS) entry which is preliminary data.</text>
</comment>
<name>A0A2K2FGW0_9CLOT</name>
<dbReference type="SUPFAM" id="SSF54211">
    <property type="entry name" value="Ribosomal protein S5 domain 2-like"/>
    <property type="match status" value="1"/>
</dbReference>
<evidence type="ECO:0000259" key="2">
    <source>
        <dbReference type="SMART" id="SM00382"/>
    </source>
</evidence>
<comment type="similarity">
    <text evidence="1">Belongs to the Mg-chelatase subunits D/I family. ComM subfamily.</text>
</comment>
<dbReference type="Pfam" id="PF13541">
    <property type="entry name" value="ChlI"/>
    <property type="match status" value="1"/>
</dbReference>
<dbReference type="SUPFAM" id="SSF52540">
    <property type="entry name" value="P-loop containing nucleoside triphosphate hydrolases"/>
    <property type="match status" value="1"/>
</dbReference>
<dbReference type="InterPro" id="IPR045006">
    <property type="entry name" value="CHLI-like"/>
</dbReference>
<dbReference type="Gene3D" id="3.40.50.300">
    <property type="entry name" value="P-loop containing nucleotide triphosphate hydrolases"/>
    <property type="match status" value="1"/>
</dbReference>
<dbReference type="Gene3D" id="3.30.230.10">
    <property type="match status" value="1"/>
</dbReference>
<keyword evidence="4" id="KW-1185">Reference proteome</keyword>
<dbReference type="NCBIfam" id="TIGR00368">
    <property type="entry name" value="YifB family Mg chelatase-like AAA ATPase"/>
    <property type="match status" value="1"/>
</dbReference>
<dbReference type="InterPro" id="IPR025158">
    <property type="entry name" value="Mg_chelat-rel_C"/>
</dbReference>
<dbReference type="Pfam" id="PF13335">
    <property type="entry name" value="Mg_chelatase_C"/>
    <property type="match status" value="1"/>
</dbReference>
<reference evidence="4" key="1">
    <citation type="submission" date="2017-06" db="EMBL/GenBank/DDBJ databases">
        <title>Investigating the central metabolism of Clostridium thermosuccinogenes.</title>
        <authorList>
            <person name="Koendjbiharie J.G."/>
            <person name="Van Kranenburg R."/>
            <person name="Vriesendorp B."/>
        </authorList>
    </citation>
    <scope>NUCLEOTIDE SEQUENCE [LARGE SCALE GENOMIC DNA]</scope>
    <source>
        <strain evidence="4">DSM 5806</strain>
    </source>
</reference>
<accession>A0A2K2FGW0</accession>
<dbReference type="SMART" id="SM00382">
    <property type="entry name" value="AAA"/>
    <property type="match status" value="1"/>
</dbReference>